<dbReference type="SUPFAM" id="SSF81383">
    <property type="entry name" value="F-box domain"/>
    <property type="match status" value="1"/>
</dbReference>
<evidence type="ECO:0000256" key="2">
    <source>
        <dbReference type="SAM" id="MobiDB-lite"/>
    </source>
</evidence>
<gene>
    <name evidence="4" type="ORF">LSP00402_LOCUS18892</name>
</gene>
<dbReference type="InterPro" id="IPR032675">
    <property type="entry name" value="LRR_dom_sf"/>
</dbReference>
<dbReference type="InterPro" id="IPR036047">
    <property type="entry name" value="F-box-like_dom_sf"/>
</dbReference>
<dbReference type="SMART" id="SM00367">
    <property type="entry name" value="LRR_CC"/>
    <property type="match status" value="3"/>
</dbReference>
<feature type="domain" description="F-box/LRR-repeat protein 15-like leucin rich repeat" evidence="3">
    <location>
        <begin position="198"/>
        <end position="287"/>
    </location>
</feature>
<protein>
    <recommendedName>
        <fullName evidence="3">F-box/LRR-repeat protein 15-like leucin rich repeat domain-containing protein</fullName>
    </recommendedName>
</protein>
<organism evidence="4">
    <name type="scientific">Lotharella oceanica</name>
    <dbReference type="NCBI Taxonomy" id="641309"/>
    <lineage>
        <taxon>Eukaryota</taxon>
        <taxon>Sar</taxon>
        <taxon>Rhizaria</taxon>
        <taxon>Cercozoa</taxon>
        <taxon>Chlorarachniophyceae</taxon>
        <taxon>Lotharella</taxon>
    </lineage>
</organism>
<proteinExistence type="predicted"/>
<keyword evidence="1" id="KW-0833">Ubl conjugation pathway</keyword>
<accession>A0A7S2TZV7</accession>
<dbReference type="SUPFAM" id="SSF52047">
    <property type="entry name" value="RNI-like"/>
    <property type="match status" value="1"/>
</dbReference>
<evidence type="ECO:0000313" key="4">
    <source>
        <dbReference type="EMBL" id="CAD9774897.1"/>
    </source>
</evidence>
<dbReference type="GO" id="GO:0005737">
    <property type="term" value="C:cytoplasm"/>
    <property type="evidence" value="ECO:0007669"/>
    <property type="project" value="TreeGrafter"/>
</dbReference>
<dbReference type="PANTHER" id="PTHR13382">
    <property type="entry name" value="MITOCHONDRIAL ATP SYNTHASE COUPLING FACTOR B"/>
    <property type="match status" value="1"/>
</dbReference>
<evidence type="ECO:0000259" key="3">
    <source>
        <dbReference type="Pfam" id="PF25372"/>
    </source>
</evidence>
<sequence>MRKGTSYHRSASVASVDSKRALQVSVTSACGVVATSTPDLSDLYLRSASCEAFPDPPPSPPDISILQYRALSDTRHIRRSKRMRRIPVLDRMLAQKLHAIGACTAMLRQKSGDTQMDMLLKVKSDFSPCSRGRSLGGKRQQVELSRHLWGNKSFPHLLSHVRGYLSARERMRLCCVSRHWNDPTANLTISRLEILQDATLTDANFRRILAKHKSLRYVNILGCCRLTDGSLENIALAVPKLRELNISYCLQITDEGLASLRQCENLRRLHTAACNKITEEAMEELHKKLKKLERPFMPIPRLTRQTGAYGWKPRVLNGFDDGDEGDEKGGGAKLLPPPASANLDRFLPSFSRLGRKKTTSASSVDSRSSRSPSPSS</sequence>
<dbReference type="EMBL" id="HBHP01030684">
    <property type="protein sequence ID" value="CAD9774897.1"/>
    <property type="molecule type" value="Transcribed_RNA"/>
</dbReference>
<dbReference type="AlphaFoldDB" id="A0A7S2TZV7"/>
<dbReference type="InterPro" id="IPR057207">
    <property type="entry name" value="FBXL15_LRR"/>
</dbReference>
<dbReference type="InterPro" id="IPR050648">
    <property type="entry name" value="F-box_LRR-repeat"/>
</dbReference>
<feature type="region of interest" description="Disordered" evidence="2">
    <location>
        <begin position="319"/>
        <end position="376"/>
    </location>
</feature>
<feature type="compositionally biased region" description="Low complexity" evidence="2">
    <location>
        <begin position="360"/>
        <end position="376"/>
    </location>
</feature>
<dbReference type="InterPro" id="IPR006553">
    <property type="entry name" value="Leu-rich_rpt_Cys-con_subtyp"/>
</dbReference>
<dbReference type="Pfam" id="PF25372">
    <property type="entry name" value="DUF7885"/>
    <property type="match status" value="1"/>
</dbReference>
<name>A0A7S2TZV7_9EUKA</name>
<dbReference type="Gene3D" id="3.80.10.10">
    <property type="entry name" value="Ribonuclease Inhibitor"/>
    <property type="match status" value="1"/>
</dbReference>
<reference evidence="4" key="1">
    <citation type="submission" date="2021-01" db="EMBL/GenBank/DDBJ databases">
        <authorList>
            <person name="Corre E."/>
            <person name="Pelletier E."/>
            <person name="Niang G."/>
            <person name="Scheremetjew M."/>
            <person name="Finn R."/>
            <person name="Kale V."/>
            <person name="Holt S."/>
            <person name="Cochrane G."/>
            <person name="Meng A."/>
            <person name="Brown T."/>
            <person name="Cohen L."/>
        </authorList>
    </citation>
    <scope>NUCLEOTIDE SEQUENCE</scope>
    <source>
        <strain evidence="4">CCMP622</strain>
    </source>
</reference>
<evidence type="ECO:0000256" key="1">
    <source>
        <dbReference type="ARBA" id="ARBA00022786"/>
    </source>
</evidence>